<feature type="transmembrane region" description="Helical" evidence="2">
    <location>
        <begin position="36"/>
        <end position="56"/>
    </location>
</feature>
<name>A0AAT9JAG2_9VIRU</name>
<evidence type="ECO:0000256" key="2">
    <source>
        <dbReference type="SAM" id="Phobius"/>
    </source>
</evidence>
<protein>
    <submittedName>
        <fullName evidence="3">Uncharacterized protein</fullName>
    </submittedName>
</protein>
<gene>
    <name evidence="3" type="ORF">ThalV2_gp02</name>
</gene>
<feature type="compositionally biased region" description="Basic residues" evidence="1">
    <location>
        <begin position="71"/>
        <end position="82"/>
    </location>
</feature>
<sequence>MRRQHTEIAITLALFVVAELLLDALAGDWLKQQLQSFLGGIPAAIGFVAVLALIWVRVSKYEALAGLGGSRGRRKAGGKKGGVKKESRKGGR</sequence>
<feature type="region of interest" description="Disordered" evidence="1">
    <location>
        <begin position="68"/>
        <end position="92"/>
    </location>
</feature>
<organism evidence="3">
    <name type="scientific">Pleomorphic virus ThalV2</name>
    <dbReference type="NCBI Taxonomy" id="3115753"/>
    <lineage>
        <taxon>Viruses</taxon>
        <taxon>Monodnaviria</taxon>
        <taxon>Trapavirae</taxon>
        <taxon>Saleviricota</taxon>
        <taxon>Huolimaviricetes</taxon>
        <taxon>Haloruvirales</taxon>
        <taxon>Pleolipoviridae</taxon>
    </lineage>
</organism>
<evidence type="ECO:0000313" key="3">
    <source>
        <dbReference type="EMBL" id="DBA54670.1"/>
    </source>
</evidence>
<keyword evidence="2" id="KW-0812">Transmembrane</keyword>
<keyword evidence="2" id="KW-1133">Transmembrane helix</keyword>
<dbReference type="EMBL" id="BK065158">
    <property type="protein sequence ID" value="DBA54670.1"/>
    <property type="molecule type" value="Genomic_DNA"/>
</dbReference>
<accession>A0AAT9JAG2</accession>
<keyword evidence="2" id="KW-0472">Membrane</keyword>
<feature type="compositionally biased region" description="Basic and acidic residues" evidence="1">
    <location>
        <begin position="83"/>
        <end position="92"/>
    </location>
</feature>
<evidence type="ECO:0000256" key="1">
    <source>
        <dbReference type="SAM" id="MobiDB-lite"/>
    </source>
</evidence>
<reference evidence="3" key="1">
    <citation type="journal article" date="2024" name="ISME J.">
        <title>Pleomorphic viruses establish stable relationship with marine hyperthermophilic archaea.</title>
        <authorList>
            <person name="Baquero D.P."/>
            <person name="Bignon E.A."/>
            <person name="Krupovic M."/>
        </authorList>
    </citation>
    <scope>NUCLEOTIDE SEQUENCE</scope>
</reference>
<proteinExistence type="predicted"/>